<keyword evidence="3" id="KW-0677">Repeat</keyword>
<dbReference type="GO" id="GO:0005096">
    <property type="term" value="F:GTPase activator activity"/>
    <property type="evidence" value="ECO:0007669"/>
    <property type="project" value="UniProtKB-KW"/>
</dbReference>
<organism evidence="6 7">
    <name type="scientific">Abeliophyllum distichum</name>
    <dbReference type="NCBI Taxonomy" id="126358"/>
    <lineage>
        <taxon>Eukaryota</taxon>
        <taxon>Viridiplantae</taxon>
        <taxon>Streptophyta</taxon>
        <taxon>Embryophyta</taxon>
        <taxon>Tracheophyta</taxon>
        <taxon>Spermatophyta</taxon>
        <taxon>Magnoliopsida</taxon>
        <taxon>eudicotyledons</taxon>
        <taxon>Gunneridae</taxon>
        <taxon>Pentapetalae</taxon>
        <taxon>asterids</taxon>
        <taxon>lamiids</taxon>
        <taxon>Lamiales</taxon>
        <taxon>Oleaceae</taxon>
        <taxon>Forsythieae</taxon>
        <taxon>Abeliophyllum</taxon>
    </lineage>
</organism>
<proteinExistence type="predicted"/>
<feature type="signal peptide" evidence="5">
    <location>
        <begin position="1"/>
        <end position="17"/>
    </location>
</feature>
<dbReference type="Gene3D" id="3.80.10.10">
    <property type="entry name" value="Ribonuclease Inhibitor"/>
    <property type="match status" value="1"/>
</dbReference>
<keyword evidence="2" id="KW-0433">Leucine-rich repeat</keyword>
<protein>
    <submittedName>
        <fullName evidence="6">Protein NLRC3</fullName>
    </submittedName>
</protein>
<evidence type="ECO:0000256" key="4">
    <source>
        <dbReference type="SAM" id="Coils"/>
    </source>
</evidence>
<reference evidence="7" key="1">
    <citation type="submission" date="2024-07" db="EMBL/GenBank/DDBJ databases">
        <title>Two chromosome-level genome assemblies of Korean endemic species Abeliophyllum distichum and Forsythia ovata (Oleaceae).</title>
        <authorList>
            <person name="Jang H."/>
        </authorList>
    </citation>
    <scope>NUCLEOTIDE SEQUENCE [LARGE SCALE GENOMIC DNA]</scope>
</reference>
<keyword evidence="5" id="KW-0732">Signal</keyword>
<dbReference type="SMART" id="SM00368">
    <property type="entry name" value="LRR_RI"/>
    <property type="match status" value="2"/>
</dbReference>
<dbReference type="EMBL" id="JBFOLK010000008">
    <property type="protein sequence ID" value="KAL2492572.1"/>
    <property type="molecule type" value="Genomic_DNA"/>
</dbReference>
<keyword evidence="7" id="KW-1185">Reference proteome</keyword>
<feature type="chain" id="PRO_5044893280" evidence="5">
    <location>
        <begin position="18"/>
        <end position="459"/>
    </location>
</feature>
<comment type="caution">
    <text evidence="6">The sequence shown here is derived from an EMBL/GenBank/DDBJ whole genome shotgun (WGS) entry which is preliminary data.</text>
</comment>
<sequence>MLTSTVFCLWSSLLVHGFSPSMKVKSMSFSYMSRMSSICPEKIGKDCNNISHRHAHHPALIQLDVQFVNVCLYCLDIFLKALFLSLSHSFPRHISIAFSLPLCGRRISLWSPSLWSPYLNRVLSLCGRAYPQSITVNPPLRAAAQSRISRIRNLPSINLKASEVSTPIRHKTQGREAAVVYSSYSSAHKRFCILQESLRSDPTAGKASRAISLSHSRAILSPQSLRVLRHQSPPLVLAVSRRRETLNLSKNSIGDEGVKCLCDILVNNSGIERLQLNSSAFGDEGAKAIAEMLKKNSSLRVLELNNNLIDYSVGIFRACWSASREYKYAIHTSKDDQPEFDPDSWINVVNGPSKGRIYGFGPRQHVSHVLGIPTSPRRSILVHDFMSNEDVNKLKSKLASARNMIEENNERIDNLTVRLERVERNHKVELRETVRNMLRELNIANNQFPSSSGSRNNDI</sequence>
<keyword evidence="1" id="KW-0343">GTPase activation</keyword>
<name>A0ABD1RVY8_9LAMI</name>
<dbReference type="InterPro" id="IPR001611">
    <property type="entry name" value="Leu-rich_rpt"/>
</dbReference>
<evidence type="ECO:0000256" key="1">
    <source>
        <dbReference type="ARBA" id="ARBA00022468"/>
    </source>
</evidence>
<keyword evidence="4" id="KW-0175">Coiled coil</keyword>
<evidence type="ECO:0000313" key="6">
    <source>
        <dbReference type="EMBL" id="KAL2492572.1"/>
    </source>
</evidence>
<evidence type="ECO:0000313" key="7">
    <source>
        <dbReference type="Proteomes" id="UP001604336"/>
    </source>
</evidence>
<evidence type="ECO:0000256" key="2">
    <source>
        <dbReference type="ARBA" id="ARBA00022614"/>
    </source>
</evidence>
<gene>
    <name evidence="6" type="ORF">Adt_28200</name>
</gene>
<dbReference type="SUPFAM" id="SSF52047">
    <property type="entry name" value="RNI-like"/>
    <property type="match status" value="1"/>
</dbReference>
<evidence type="ECO:0000256" key="5">
    <source>
        <dbReference type="SAM" id="SignalP"/>
    </source>
</evidence>
<dbReference type="AlphaFoldDB" id="A0ABD1RVY8"/>
<dbReference type="InterPro" id="IPR027038">
    <property type="entry name" value="RanGap"/>
</dbReference>
<dbReference type="Proteomes" id="UP001604336">
    <property type="component" value="Unassembled WGS sequence"/>
</dbReference>
<dbReference type="Pfam" id="PF13516">
    <property type="entry name" value="LRR_6"/>
    <property type="match status" value="2"/>
</dbReference>
<accession>A0ABD1RVY8</accession>
<dbReference type="PANTHER" id="PTHR24113:SF12">
    <property type="entry name" value="RAN GTPASE-ACTIVATING PROTEIN 1"/>
    <property type="match status" value="1"/>
</dbReference>
<evidence type="ECO:0000256" key="3">
    <source>
        <dbReference type="ARBA" id="ARBA00022737"/>
    </source>
</evidence>
<feature type="coiled-coil region" evidence="4">
    <location>
        <begin position="391"/>
        <end position="447"/>
    </location>
</feature>
<dbReference type="PANTHER" id="PTHR24113">
    <property type="entry name" value="RAN GTPASE-ACTIVATING PROTEIN 1"/>
    <property type="match status" value="1"/>
</dbReference>
<dbReference type="InterPro" id="IPR032675">
    <property type="entry name" value="LRR_dom_sf"/>
</dbReference>